<feature type="compositionally biased region" description="Acidic residues" evidence="1">
    <location>
        <begin position="336"/>
        <end position="363"/>
    </location>
</feature>
<protein>
    <submittedName>
        <fullName evidence="2">Uncharacterized protein</fullName>
    </submittedName>
</protein>
<evidence type="ECO:0000313" key="3">
    <source>
        <dbReference type="Proteomes" id="UP000266861"/>
    </source>
</evidence>
<name>A0A397JEK3_9GLOM</name>
<dbReference type="OrthoDB" id="5340906at2759"/>
<feature type="compositionally biased region" description="Low complexity" evidence="1">
    <location>
        <begin position="322"/>
        <end position="331"/>
    </location>
</feature>
<proteinExistence type="predicted"/>
<sequence length="737" mass="85679">MLSEGTYQLTIILPTIRASLKNLPIGDSFFISTSEKQSVASANRKGDGFMGRRPDIMFNIEKQFLNLCVQIAGNELHLNLLVRDIRNVHRYYHLRSVEIPVQFSDERVVYKFVETLLLLRNLIITNLSLLYHGQASEYETKKDNSIISNSNNDNDNNRTAISLCKGPRIPFFYNLFFSNSIKRFVMNIQQREVYFKKTDPSQWSLISFLRWRSQFSDFSSASIEHSAWKKLLEDISNNVRDSASQRAKKLALSFKNDKKSKVIQEFWKEHKLGSITKETQLQMAVSDLKYVVKKSEEATIHSDLIGKRRYRILENGIKEPSPEIYESSESPTINDELNETADEKDEDSSSDNDDSECTSDIEDQNPPPLLPQLDDFHKFFAKMNKDQKWVLKSGKYVEDTIFEYCKKLSIETYLHSWIIDLDDQEAERLFTTEEWDEIKNEAHKLPKVDKTFAESMMRFSEVKTTSEFRKVLKTTSFLDENEPYSREKYYDVEWAEIVMKKFLIYYEDPNEPLKKLHLESWYDINVWSHIIDHGLSNINGMEIVRKESSSEAVSTRKNRKRAGTRHKKVSRKKVGYKMDGIFRTYTNDVEYGVTEVGKKFDSTKLLKDGFKIGKAMHDIFVSLCKLVHFEEKKIRQLRIAGMLHLGLKSQVLQLSSPKGYVVILKRDKLLEVPVTVDNIKNLIMVLASVWKVKKMIMDCMEIVNTSIQDSTDFLQEIIGTETPPPEIDIPWSLDSIV</sequence>
<dbReference type="EMBL" id="PQFF01000085">
    <property type="protein sequence ID" value="RHZ83614.1"/>
    <property type="molecule type" value="Genomic_DNA"/>
</dbReference>
<organism evidence="2 3">
    <name type="scientific">Diversispora epigaea</name>
    <dbReference type="NCBI Taxonomy" id="1348612"/>
    <lineage>
        <taxon>Eukaryota</taxon>
        <taxon>Fungi</taxon>
        <taxon>Fungi incertae sedis</taxon>
        <taxon>Mucoromycota</taxon>
        <taxon>Glomeromycotina</taxon>
        <taxon>Glomeromycetes</taxon>
        <taxon>Diversisporales</taxon>
        <taxon>Diversisporaceae</taxon>
        <taxon>Diversispora</taxon>
    </lineage>
</organism>
<feature type="region of interest" description="Disordered" evidence="1">
    <location>
        <begin position="321"/>
        <end position="368"/>
    </location>
</feature>
<gene>
    <name evidence="2" type="ORF">Glove_89g46</name>
</gene>
<evidence type="ECO:0000256" key="1">
    <source>
        <dbReference type="SAM" id="MobiDB-lite"/>
    </source>
</evidence>
<accession>A0A397JEK3</accession>
<reference evidence="2 3" key="1">
    <citation type="submission" date="2018-08" db="EMBL/GenBank/DDBJ databases">
        <title>Genome and evolution of the arbuscular mycorrhizal fungus Diversispora epigaea (formerly Glomus versiforme) and its bacterial endosymbionts.</title>
        <authorList>
            <person name="Sun X."/>
            <person name="Fei Z."/>
            <person name="Harrison M."/>
        </authorList>
    </citation>
    <scope>NUCLEOTIDE SEQUENCE [LARGE SCALE GENOMIC DNA]</scope>
    <source>
        <strain evidence="2 3">IT104</strain>
    </source>
</reference>
<keyword evidence="3" id="KW-1185">Reference proteome</keyword>
<evidence type="ECO:0000313" key="2">
    <source>
        <dbReference type="EMBL" id="RHZ83614.1"/>
    </source>
</evidence>
<comment type="caution">
    <text evidence="2">The sequence shown here is derived from an EMBL/GenBank/DDBJ whole genome shotgun (WGS) entry which is preliminary data.</text>
</comment>
<dbReference type="AlphaFoldDB" id="A0A397JEK3"/>
<dbReference type="Proteomes" id="UP000266861">
    <property type="component" value="Unassembled WGS sequence"/>
</dbReference>